<dbReference type="InterPro" id="IPR013783">
    <property type="entry name" value="Ig-like_fold"/>
</dbReference>
<dbReference type="GO" id="GO:0098609">
    <property type="term" value="P:cell-cell adhesion"/>
    <property type="evidence" value="ECO:0007669"/>
    <property type="project" value="TreeGrafter"/>
</dbReference>
<feature type="non-terminal residue" evidence="4">
    <location>
        <position position="1"/>
    </location>
</feature>
<organism evidence="4 5">
    <name type="scientific">Meganyctiphanes norvegica</name>
    <name type="common">Northern krill</name>
    <name type="synonym">Thysanopoda norvegica</name>
    <dbReference type="NCBI Taxonomy" id="48144"/>
    <lineage>
        <taxon>Eukaryota</taxon>
        <taxon>Metazoa</taxon>
        <taxon>Ecdysozoa</taxon>
        <taxon>Arthropoda</taxon>
        <taxon>Crustacea</taxon>
        <taxon>Multicrustacea</taxon>
        <taxon>Malacostraca</taxon>
        <taxon>Eumalacostraca</taxon>
        <taxon>Eucarida</taxon>
        <taxon>Euphausiacea</taxon>
        <taxon>Euphausiidae</taxon>
        <taxon>Meganyctiphanes</taxon>
    </lineage>
</organism>
<keyword evidence="5" id="KW-1185">Reference proteome</keyword>
<dbReference type="GO" id="GO:0016020">
    <property type="term" value="C:membrane"/>
    <property type="evidence" value="ECO:0007669"/>
    <property type="project" value="UniProtKB-SubCell"/>
</dbReference>
<sequence length="211" mass="23062">VSLGVSISGAPQWVEEPPTKLWFMSSLGASASCRARGTPAPHITWKTHDGSTANNIPGIREVLENGTIKFSTFASGSFRNSVHSGSYHCQASNLDGVILSRTMDVRAVVEQAWEVRVSNQHVETGNVAVLTCNVASYMKDFITITSWTQGNINYYPTHQSVEGRIQMVSTGQLVVKDVRTSDGQLGFRCRAVHTLSGQSKESRDTARIYVK</sequence>
<proteinExistence type="predicted"/>
<protein>
    <recommendedName>
        <fullName evidence="3">Ig-like domain-containing protein</fullName>
    </recommendedName>
</protein>
<accession>A0AAV2RSA9</accession>
<name>A0AAV2RSA9_MEGNR</name>
<evidence type="ECO:0000313" key="4">
    <source>
        <dbReference type="EMBL" id="CAL4135639.1"/>
    </source>
</evidence>
<dbReference type="AlphaFoldDB" id="A0AAV2RSA9"/>
<keyword evidence="1" id="KW-0677">Repeat</keyword>
<dbReference type="PANTHER" id="PTHR44170:SF6">
    <property type="entry name" value="CONTACTIN"/>
    <property type="match status" value="1"/>
</dbReference>
<dbReference type="PANTHER" id="PTHR44170">
    <property type="entry name" value="PROTEIN SIDEKICK"/>
    <property type="match status" value="1"/>
</dbReference>
<feature type="domain" description="Ig-like" evidence="3">
    <location>
        <begin position="11"/>
        <end position="106"/>
    </location>
</feature>
<dbReference type="InterPro" id="IPR036179">
    <property type="entry name" value="Ig-like_dom_sf"/>
</dbReference>
<evidence type="ECO:0000313" key="5">
    <source>
        <dbReference type="Proteomes" id="UP001497623"/>
    </source>
</evidence>
<dbReference type="SUPFAM" id="SSF48726">
    <property type="entry name" value="Immunoglobulin"/>
    <property type="match status" value="2"/>
</dbReference>
<dbReference type="EMBL" id="CAXKWB010029506">
    <property type="protein sequence ID" value="CAL4135639.1"/>
    <property type="molecule type" value="Genomic_DNA"/>
</dbReference>
<dbReference type="Gene3D" id="2.60.40.10">
    <property type="entry name" value="Immunoglobulins"/>
    <property type="match status" value="2"/>
</dbReference>
<dbReference type="InterPro" id="IPR007110">
    <property type="entry name" value="Ig-like_dom"/>
</dbReference>
<gene>
    <name evidence="4" type="ORF">MNOR_LOCUS27690</name>
</gene>
<reference evidence="4 5" key="1">
    <citation type="submission" date="2024-05" db="EMBL/GenBank/DDBJ databases">
        <authorList>
            <person name="Wallberg A."/>
        </authorList>
    </citation>
    <scope>NUCLEOTIDE SEQUENCE [LARGE SCALE GENOMIC DNA]</scope>
</reference>
<comment type="caution">
    <text evidence="4">The sequence shown here is derived from an EMBL/GenBank/DDBJ whole genome shotgun (WGS) entry which is preliminary data.</text>
</comment>
<dbReference type="Proteomes" id="UP001497623">
    <property type="component" value="Unassembled WGS sequence"/>
</dbReference>
<dbReference type="PROSITE" id="PS50835">
    <property type="entry name" value="IG_LIKE"/>
    <property type="match status" value="1"/>
</dbReference>
<evidence type="ECO:0000256" key="2">
    <source>
        <dbReference type="ARBA" id="ARBA00023157"/>
    </source>
</evidence>
<keyword evidence="2" id="KW-1015">Disulfide bond</keyword>
<evidence type="ECO:0000256" key="1">
    <source>
        <dbReference type="ARBA" id="ARBA00022737"/>
    </source>
</evidence>
<evidence type="ECO:0000259" key="3">
    <source>
        <dbReference type="PROSITE" id="PS50835"/>
    </source>
</evidence>
<feature type="non-terminal residue" evidence="4">
    <location>
        <position position="211"/>
    </location>
</feature>